<proteinExistence type="predicted"/>
<accession>A0AAD9HI71</accession>
<organism evidence="2 3">
    <name type="scientific">Colletotrichum zoysiae</name>
    <dbReference type="NCBI Taxonomy" id="1216348"/>
    <lineage>
        <taxon>Eukaryota</taxon>
        <taxon>Fungi</taxon>
        <taxon>Dikarya</taxon>
        <taxon>Ascomycota</taxon>
        <taxon>Pezizomycotina</taxon>
        <taxon>Sordariomycetes</taxon>
        <taxon>Hypocreomycetidae</taxon>
        <taxon>Glomerellales</taxon>
        <taxon>Glomerellaceae</taxon>
        <taxon>Colletotrichum</taxon>
        <taxon>Colletotrichum graminicola species complex</taxon>
    </lineage>
</organism>
<keyword evidence="3" id="KW-1185">Reference proteome</keyword>
<feature type="compositionally biased region" description="Polar residues" evidence="1">
    <location>
        <begin position="91"/>
        <end position="103"/>
    </location>
</feature>
<feature type="compositionally biased region" description="Basic residues" evidence="1">
    <location>
        <begin position="67"/>
        <end position="89"/>
    </location>
</feature>
<name>A0AAD9HI71_9PEZI</name>
<feature type="region of interest" description="Disordered" evidence="1">
    <location>
        <begin position="54"/>
        <end position="136"/>
    </location>
</feature>
<reference evidence="2" key="1">
    <citation type="submission" date="2021-06" db="EMBL/GenBank/DDBJ databases">
        <title>Comparative genomics, transcriptomics and evolutionary studies reveal genomic signatures of adaptation to plant cell wall in hemibiotrophic fungi.</title>
        <authorList>
            <consortium name="DOE Joint Genome Institute"/>
            <person name="Baroncelli R."/>
            <person name="Diaz J.F."/>
            <person name="Benocci T."/>
            <person name="Peng M."/>
            <person name="Battaglia E."/>
            <person name="Haridas S."/>
            <person name="Andreopoulos W."/>
            <person name="Labutti K."/>
            <person name="Pangilinan J."/>
            <person name="Floch G.L."/>
            <person name="Makela M.R."/>
            <person name="Henrissat B."/>
            <person name="Grigoriev I.V."/>
            <person name="Crouch J.A."/>
            <person name="De Vries R.P."/>
            <person name="Sukno S.A."/>
            <person name="Thon M.R."/>
        </authorList>
    </citation>
    <scope>NUCLEOTIDE SEQUENCE</scope>
    <source>
        <strain evidence="2">MAFF235873</strain>
    </source>
</reference>
<evidence type="ECO:0000256" key="1">
    <source>
        <dbReference type="SAM" id="MobiDB-lite"/>
    </source>
</evidence>
<gene>
    <name evidence="2" type="ORF">LX32DRAFT_363810</name>
</gene>
<evidence type="ECO:0000313" key="2">
    <source>
        <dbReference type="EMBL" id="KAK2029365.1"/>
    </source>
</evidence>
<protein>
    <submittedName>
        <fullName evidence="2">Uncharacterized protein</fullName>
    </submittedName>
</protein>
<dbReference type="EMBL" id="MU842865">
    <property type="protein sequence ID" value="KAK2029365.1"/>
    <property type="molecule type" value="Genomic_DNA"/>
</dbReference>
<comment type="caution">
    <text evidence="2">The sequence shown here is derived from an EMBL/GenBank/DDBJ whole genome shotgun (WGS) entry which is preliminary data.</text>
</comment>
<sequence>MFIPHCTGDYTSCLLACLQTKQTSWEDRRRASTSDSLNETEFDKKWQHIGSVSEQEATPLLEQDKRRPWRSSRSSLRKRSTKVRHRVHQLFRSQNSPTTNSCDEVSRAPSEDADKARTKKEKAAETAGGRGSSNGRSYYREATRVEWCLPVPFAMMPMGIPARLW</sequence>
<dbReference type="AlphaFoldDB" id="A0AAD9HI71"/>
<evidence type="ECO:0000313" key="3">
    <source>
        <dbReference type="Proteomes" id="UP001232148"/>
    </source>
</evidence>
<feature type="compositionally biased region" description="Basic and acidic residues" evidence="1">
    <location>
        <begin position="104"/>
        <end position="124"/>
    </location>
</feature>
<dbReference type="Proteomes" id="UP001232148">
    <property type="component" value="Unassembled WGS sequence"/>
</dbReference>